<dbReference type="Gene3D" id="3.40.50.1460">
    <property type="match status" value="1"/>
</dbReference>
<evidence type="ECO:0000256" key="5">
    <source>
        <dbReference type="ARBA" id="ARBA00022670"/>
    </source>
</evidence>
<dbReference type="PANTHER" id="PTHR12000:SF42">
    <property type="entry name" value="LEGUMAIN"/>
    <property type="match status" value="1"/>
</dbReference>
<comment type="similarity">
    <text evidence="2">Belongs to the peptidase C13 family.</text>
</comment>
<dbReference type="InterPro" id="IPR046427">
    <property type="entry name" value="Legumain_prodom_sf"/>
</dbReference>
<dbReference type="InterPro" id="IPR001096">
    <property type="entry name" value="Peptidase_C13"/>
</dbReference>
<evidence type="ECO:0000313" key="15">
    <source>
        <dbReference type="Ensembl" id="ENSCINP00000006801.3"/>
    </source>
</evidence>
<dbReference type="EMBL" id="EAAA01001970">
    <property type="status" value="NOT_ANNOTATED_CDS"/>
    <property type="molecule type" value="Genomic_DNA"/>
</dbReference>
<feature type="signal peptide" evidence="13">
    <location>
        <begin position="1"/>
        <end position="18"/>
    </location>
</feature>
<dbReference type="STRING" id="7719.ENSCINP00000006801"/>
<dbReference type="PIRSF" id="PIRSF019663">
    <property type="entry name" value="Legumain"/>
    <property type="match status" value="1"/>
</dbReference>
<feature type="active site" evidence="12">
    <location>
        <position position="157"/>
    </location>
</feature>
<evidence type="ECO:0000256" key="1">
    <source>
        <dbReference type="ARBA" id="ARBA00000810"/>
    </source>
</evidence>
<protein>
    <recommendedName>
        <fullName evidence="4">Legumain</fullName>
        <ecNumber evidence="3">3.4.22.34</ecNumber>
    </recommendedName>
    <alternativeName>
        <fullName evidence="9">Protease, cysteine 1</fullName>
    </alternativeName>
</protein>
<evidence type="ECO:0000256" key="8">
    <source>
        <dbReference type="ARBA" id="ARBA00022807"/>
    </source>
</evidence>
<reference evidence="15" key="3">
    <citation type="submission" date="2025-08" db="UniProtKB">
        <authorList>
            <consortium name="Ensembl"/>
        </authorList>
    </citation>
    <scope>IDENTIFICATION</scope>
</reference>
<dbReference type="InterPro" id="IPR048501">
    <property type="entry name" value="Legum_prodom"/>
</dbReference>
<organism evidence="15 16">
    <name type="scientific">Ciona intestinalis</name>
    <name type="common">Transparent sea squirt</name>
    <name type="synonym">Ascidia intestinalis</name>
    <dbReference type="NCBI Taxonomy" id="7719"/>
    <lineage>
        <taxon>Eukaryota</taxon>
        <taxon>Metazoa</taxon>
        <taxon>Chordata</taxon>
        <taxon>Tunicata</taxon>
        <taxon>Ascidiacea</taxon>
        <taxon>Phlebobranchia</taxon>
        <taxon>Cionidae</taxon>
        <taxon>Ciona</taxon>
    </lineage>
</organism>
<evidence type="ECO:0000256" key="4">
    <source>
        <dbReference type="ARBA" id="ARBA00021147"/>
    </source>
</evidence>
<keyword evidence="5" id="KW-0645">Protease</keyword>
<feature type="chain" id="PRO_5003343320" description="Legumain" evidence="13">
    <location>
        <begin position="19"/>
        <end position="444"/>
    </location>
</feature>
<dbReference type="PANTHER" id="PTHR12000">
    <property type="entry name" value="HEMOGLOBINASE FAMILY MEMBER"/>
    <property type="match status" value="1"/>
</dbReference>
<reference evidence="15" key="2">
    <citation type="journal article" date="2008" name="Genome Biol.">
        <title>Improved genome assembly and evidence-based global gene model set for the chordate Ciona intestinalis: new insight into intron and operon populations.</title>
        <authorList>
            <person name="Satou Y."/>
            <person name="Mineta K."/>
            <person name="Ogasawara M."/>
            <person name="Sasakura Y."/>
            <person name="Shoguchi E."/>
            <person name="Ueno K."/>
            <person name="Yamada L."/>
            <person name="Matsumoto J."/>
            <person name="Wasserscheid J."/>
            <person name="Dewar K."/>
            <person name="Wiley G.B."/>
            <person name="Macmil S.L."/>
            <person name="Roe B.A."/>
            <person name="Zeller R.W."/>
            <person name="Hastings K.E."/>
            <person name="Lemaire P."/>
            <person name="Lindquist E."/>
            <person name="Endo T."/>
            <person name="Hotta K."/>
            <person name="Inaba K."/>
        </authorList>
    </citation>
    <scope>NUCLEOTIDE SEQUENCE [LARGE SCALE GENOMIC DNA]</scope>
    <source>
        <strain evidence="15">wild type</strain>
    </source>
</reference>
<comment type="catalytic activity">
    <reaction evidence="1">
        <text>Hydrolysis of proteins and small molecule substrates at -Asn-|-Xaa- bonds.</text>
        <dbReference type="EC" id="3.4.22.34"/>
    </reaction>
</comment>
<dbReference type="OMA" id="YPIDRIC"/>
<dbReference type="GO" id="GO:0005773">
    <property type="term" value="C:vacuole"/>
    <property type="evidence" value="ECO:0007669"/>
    <property type="project" value="GOC"/>
</dbReference>
<keyword evidence="16" id="KW-1185">Reference proteome</keyword>
<dbReference type="Pfam" id="PF20985">
    <property type="entry name" value="Legum_prodom"/>
    <property type="match status" value="1"/>
</dbReference>
<name>F6TBE2_CIOIN</name>
<keyword evidence="7" id="KW-0378">Hydrolase</keyword>
<keyword evidence="8" id="KW-0788">Thiol protease</keyword>
<dbReference type="HOGENOM" id="CLU_024160_0_0_1"/>
<dbReference type="FunFam" id="1.10.132.130:FF:000001">
    <property type="entry name" value="Vacuolar-processing enzyme beta-isozyme"/>
    <property type="match status" value="1"/>
</dbReference>
<comment type="function">
    <text evidence="10">Has a strict specificity for hydrolysis of asparaginyl bonds. Can also cleave aspartyl bonds slowly, especially under acidic conditions. Involved in the processing of proteins for MHC class II antigen presentation in the lysosomal/endosomal system. Also involved in MHC class I antigen presentation in cross-presenting dendritic cells by mediating cleavage and maturation of Perforin-2 (MPEG1), thereby promoting antigen translocation in the cytosol. Required for normal lysosomal protein degradation in renal proximal tubules. Required for normal degradation of internalized EGFR. Plays a role in the regulation of cell proliferation via its role in EGFR degradation.</text>
</comment>
<feature type="domain" description="Legumain prodomain" evidence="14">
    <location>
        <begin position="342"/>
        <end position="434"/>
    </location>
</feature>
<reference evidence="15" key="4">
    <citation type="submission" date="2025-09" db="UniProtKB">
        <authorList>
            <consortium name="Ensembl"/>
        </authorList>
    </citation>
    <scope>IDENTIFICATION</scope>
</reference>
<sequence length="444" mass="50374">KNFQRFIFLCTLCVHAHAVHDPQIPKQNKRRAGSSRKIWAVLVAGSSGYYNYRHQADVCHAYQVVHSHGIPDEQIIVMMYDDIANNEQNPTQGIIINHPDGPDVYKCVLKDYTGKDVTPSNFLKVLTGDKEGLHGIGSGRALESGPHDHVFVYFADHGAPGLIAFPTGELMKKDLNNAINTMYNKKFFAQLVFYLEACESGSMFEKTLSDSMNVYATTAANSEESSYACYFDEKRGTYLGDRYSVSWLEDSDQENLDQETLHKQFKVAKKHTNQSHVMQYGNLSMSHEVVGIFQGERQSKVIIIIHRQYDDVPSPDVPIHILKRKIAAAKNPESRQHLQLLLAKEFETRRRIEWTTRTIANVASNENDENSLVTSTMPALINLECYTEAVKAFDSMCYELDDYEYGYRQLFVFGNLCDNGIPTSKVVDSIRQTCRQHSFIASII</sequence>
<dbReference type="PIRSF" id="PIRSF500139">
    <property type="entry name" value="AE"/>
    <property type="match status" value="1"/>
</dbReference>
<dbReference type="Pfam" id="PF01650">
    <property type="entry name" value="Peptidase_C13"/>
    <property type="match status" value="1"/>
</dbReference>
<dbReference type="AlphaFoldDB" id="F6TBE2"/>
<feature type="active site" description="Nucleophile" evidence="12">
    <location>
        <position position="198"/>
    </location>
</feature>
<proteinExistence type="inferred from homology"/>
<evidence type="ECO:0000256" key="10">
    <source>
        <dbReference type="ARBA" id="ARBA00045698"/>
    </source>
</evidence>
<comment type="subunit">
    <text evidence="11">Homodimer before autocatalytic removal of the propeptide. Monomer after autocatalytic processing. May interact with integrins.</text>
</comment>
<evidence type="ECO:0000313" key="16">
    <source>
        <dbReference type="Proteomes" id="UP000008144"/>
    </source>
</evidence>
<evidence type="ECO:0000256" key="3">
    <source>
        <dbReference type="ARBA" id="ARBA00012628"/>
    </source>
</evidence>
<evidence type="ECO:0000256" key="6">
    <source>
        <dbReference type="ARBA" id="ARBA00022729"/>
    </source>
</evidence>
<dbReference type="InParanoid" id="F6TBE2"/>
<dbReference type="GO" id="GO:0051603">
    <property type="term" value="P:proteolysis involved in protein catabolic process"/>
    <property type="evidence" value="ECO:0000318"/>
    <property type="project" value="GO_Central"/>
</dbReference>
<dbReference type="GeneTree" id="ENSGT00940000154782"/>
<dbReference type="InterPro" id="IPR043577">
    <property type="entry name" value="AE"/>
</dbReference>
<evidence type="ECO:0000259" key="14">
    <source>
        <dbReference type="Pfam" id="PF20985"/>
    </source>
</evidence>
<dbReference type="GO" id="GO:0006624">
    <property type="term" value="P:vacuolar protein processing"/>
    <property type="evidence" value="ECO:0000318"/>
    <property type="project" value="GO_Central"/>
</dbReference>
<dbReference type="FunFam" id="3.40.50.1460:FF:000006">
    <property type="entry name" value="Legumain"/>
    <property type="match status" value="1"/>
</dbReference>
<evidence type="ECO:0000256" key="7">
    <source>
        <dbReference type="ARBA" id="ARBA00022801"/>
    </source>
</evidence>
<reference evidence="16" key="1">
    <citation type="journal article" date="2002" name="Science">
        <title>The draft genome of Ciona intestinalis: insights into chordate and vertebrate origins.</title>
        <authorList>
            <person name="Dehal P."/>
            <person name="Satou Y."/>
            <person name="Campbell R.K."/>
            <person name="Chapman J."/>
            <person name="Degnan B."/>
            <person name="De Tomaso A."/>
            <person name="Davidson B."/>
            <person name="Di Gregorio A."/>
            <person name="Gelpke M."/>
            <person name="Goodstein D.M."/>
            <person name="Harafuji N."/>
            <person name="Hastings K.E."/>
            <person name="Ho I."/>
            <person name="Hotta K."/>
            <person name="Huang W."/>
            <person name="Kawashima T."/>
            <person name="Lemaire P."/>
            <person name="Martinez D."/>
            <person name="Meinertzhagen I.A."/>
            <person name="Necula S."/>
            <person name="Nonaka M."/>
            <person name="Putnam N."/>
            <person name="Rash S."/>
            <person name="Saiga H."/>
            <person name="Satake M."/>
            <person name="Terry A."/>
            <person name="Yamada L."/>
            <person name="Wang H.G."/>
            <person name="Awazu S."/>
            <person name="Azumi K."/>
            <person name="Boore J."/>
            <person name="Branno M."/>
            <person name="Chin-Bow S."/>
            <person name="DeSantis R."/>
            <person name="Doyle S."/>
            <person name="Francino P."/>
            <person name="Keys D.N."/>
            <person name="Haga S."/>
            <person name="Hayashi H."/>
            <person name="Hino K."/>
            <person name="Imai K.S."/>
            <person name="Inaba K."/>
            <person name="Kano S."/>
            <person name="Kobayashi K."/>
            <person name="Kobayashi M."/>
            <person name="Lee B.I."/>
            <person name="Makabe K.W."/>
            <person name="Manohar C."/>
            <person name="Matassi G."/>
            <person name="Medina M."/>
            <person name="Mochizuki Y."/>
            <person name="Mount S."/>
            <person name="Morishita T."/>
            <person name="Miura S."/>
            <person name="Nakayama A."/>
            <person name="Nishizaka S."/>
            <person name="Nomoto H."/>
            <person name="Ohta F."/>
            <person name="Oishi K."/>
            <person name="Rigoutsos I."/>
            <person name="Sano M."/>
            <person name="Sasaki A."/>
            <person name="Sasakura Y."/>
            <person name="Shoguchi E."/>
            <person name="Shin-i T."/>
            <person name="Spagnuolo A."/>
            <person name="Stainier D."/>
            <person name="Suzuki M.M."/>
            <person name="Tassy O."/>
            <person name="Takatori N."/>
            <person name="Tokuoka M."/>
            <person name="Yagi K."/>
            <person name="Yoshizaki F."/>
            <person name="Wada S."/>
            <person name="Zhang C."/>
            <person name="Hyatt P.D."/>
            <person name="Larimer F."/>
            <person name="Detter C."/>
            <person name="Doggett N."/>
            <person name="Glavina T."/>
            <person name="Hawkins T."/>
            <person name="Richardson P."/>
            <person name="Lucas S."/>
            <person name="Kohara Y."/>
            <person name="Levine M."/>
            <person name="Satoh N."/>
            <person name="Rokhsar D.S."/>
        </authorList>
    </citation>
    <scope>NUCLEOTIDE SEQUENCE [LARGE SCALE GENOMIC DNA]</scope>
</reference>
<dbReference type="GO" id="GO:0004197">
    <property type="term" value="F:cysteine-type endopeptidase activity"/>
    <property type="evidence" value="ECO:0000318"/>
    <property type="project" value="GO_Central"/>
</dbReference>
<dbReference type="Gene3D" id="1.10.132.130">
    <property type="match status" value="1"/>
</dbReference>
<dbReference type="EC" id="3.4.22.34" evidence="3"/>
<evidence type="ECO:0000256" key="13">
    <source>
        <dbReference type="SAM" id="SignalP"/>
    </source>
</evidence>
<evidence type="ECO:0000256" key="2">
    <source>
        <dbReference type="ARBA" id="ARBA00009941"/>
    </source>
</evidence>
<dbReference type="FunCoup" id="F6TBE2">
    <property type="interactions" value="17"/>
</dbReference>
<keyword evidence="6 13" id="KW-0732">Signal</keyword>
<evidence type="ECO:0000256" key="12">
    <source>
        <dbReference type="PIRSR" id="PIRSR019663-1"/>
    </source>
</evidence>
<dbReference type="Proteomes" id="UP000008144">
    <property type="component" value="Chromosome 4"/>
</dbReference>
<evidence type="ECO:0000256" key="9">
    <source>
        <dbReference type="ARBA" id="ARBA00030799"/>
    </source>
</evidence>
<dbReference type="PRINTS" id="PR00776">
    <property type="entry name" value="HEMOGLOBNASE"/>
</dbReference>
<evidence type="ECO:0000256" key="11">
    <source>
        <dbReference type="ARBA" id="ARBA00046668"/>
    </source>
</evidence>
<dbReference type="Ensembl" id="ENSCINT00000006801.3">
    <property type="protein sequence ID" value="ENSCINP00000006801.3"/>
    <property type="gene ID" value="ENSCING00000003311.3"/>
</dbReference>
<dbReference type="CDD" id="cd21115">
    <property type="entry name" value="legumain_C"/>
    <property type="match status" value="1"/>
</dbReference>
<accession>F6TBE2</accession>